<evidence type="ECO:0000313" key="3">
    <source>
        <dbReference type="EMBL" id="SME43577.1"/>
    </source>
</evidence>
<organism evidence="1 5">
    <name type="scientific">Bacillus paranthracis</name>
    <dbReference type="NCBI Taxonomy" id="2026186"/>
    <lineage>
        <taxon>Bacteria</taxon>
        <taxon>Bacillati</taxon>
        <taxon>Bacillota</taxon>
        <taxon>Bacilli</taxon>
        <taxon>Bacillales</taxon>
        <taxon>Bacillaceae</taxon>
        <taxon>Bacillus</taxon>
        <taxon>Bacillus cereus group</taxon>
    </lineage>
</organism>
<dbReference type="EMBL" id="FWYW01000093">
    <property type="protein sequence ID" value="SME43577.1"/>
    <property type="molecule type" value="Genomic_DNA"/>
</dbReference>
<dbReference type="Proteomes" id="UP000194422">
    <property type="component" value="Unassembled WGS sequence"/>
</dbReference>
<evidence type="ECO:0000313" key="1">
    <source>
        <dbReference type="EMBL" id="KAA8477615.1"/>
    </source>
</evidence>
<reference evidence="2 6" key="3">
    <citation type="submission" date="2023-03" db="EMBL/GenBank/DDBJ databases">
        <title>Genetic diversity of Bacillus cereus sensu lato isolates from Slovenia.</title>
        <authorList>
            <person name="Abdelli M."/>
        </authorList>
    </citation>
    <scope>NUCLEOTIDE SEQUENCE [LARGE SCALE GENOMIC DNA]</scope>
    <source>
        <strain evidence="2 6">SIBC61B</strain>
    </source>
</reference>
<name>A0A5M9GV71_9BACI</name>
<evidence type="ECO:0000313" key="2">
    <source>
        <dbReference type="EMBL" id="MDG0944773.1"/>
    </source>
</evidence>
<reference evidence="3 4" key="1">
    <citation type="submission" date="2017-04" db="EMBL/GenBank/DDBJ databases">
        <authorList>
            <person name="Criscuolo A."/>
        </authorList>
    </citation>
    <scope>NUCLEOTIDE SEQUENCE [LARGE SCALE GENOMIC DNA]</scope>
    <source>
        <strain evidence="3">16-00174</strain>
    </source>
</reference>
<dbReference type="RefSeq" id="WP_000357176.1">
    <property type="nucleotide sequence ID" value="NZ_CP040880.1"/>
</dbReference>
<dbReference type="EMBL" id="VXCE01000008">
    <property type="protein sequence ID" value="KAA8477615.1"/>
    <property type="molecule type" value="Genomic_DNA"/>
</dbReference>
<dbReference type="Proteomes" id="UP001221338">
    <property type="component" value="Unassembled WGS sequence"/>
</dbReference>
<dbReference type="AlphaFoldDB" id="A0A5M9GV71"/>
<evidence type="ECO:0000313" key="4">
    <source>
        <dbReference type="Proteomes" id="UP000194422"/>
    </source>
</evidence>
<accession>A0A5M9GV71</accession>
<dbReference type="Proteomes" id="UP000325411">
    <property type="component" value="Unassembled WGS sequence"/>
</dbReference>
<keyword evidence="6" id="KW-1185">Reference proteome</keyword>
<sequence>MDKFNIFKLQYNAFNDMMSLAGQEVFINGAKKYGIITNTDTREFNDKYLSTNFAMMRGDYIYYNDMYWMIWNQVNVTRSENYKGIMRQCEHNIIFNLKYADETSKYLLKCPAVIQRTSDYTQHYQSTVSMVTIDSEIHVFVRDTSLTRKIMKLVGKSDGQIIIGNKNYSIIGVSVEKKGYLNITCRLDNTTSFSDYVNEIYWRETRPTDWESQIDDSLFYREGVTPTLPSALNGLQTNVGEIKGYDIKNQTPTSLGEISFSWTHDDNKVKYREWEGYKVVFLKDNVEISTTTTISDSINYTNLQAGEYFIKVSILFNTYVEDEGSLAQTSNKFQIKDETVKPLPPNNYETNVSPMDIKAVGEVAEDGDGIVTYTWGKDVNAENYSGFVGYTLYLYRNGTYSYSLNFDKDVMSYKWTNRGEGTYSGRICARFINGEIETLGSEKFFGNVTVQNNFDSGDPW</sequence>
<protein>
    <submittedName>
        <fullName evidence="1">Uncharacterized protein</fullName>
    </submittedName>
</protein>
<evidence type="ECO:0000313" key="6">
    <source>
        <dbReference type="Proteomes" id="UP001221338"/>
    </source>
</evidence>
<comment type="caution">
    <text evidence="1">The sequence shown here is derived from an EMBL/GenBank/DDBJ whole genome shotgun (WGS) entry which is preliminary data.</text>
</comment>
<reference evidence="1 5" key="2">
    <citation type="submission" date="2019-09" db="EMBL/GenBank/DDBJ databases">
        <authorList>
            <person name="Geng P."/>
            <person name="Wan X."/>
            <person name="Zhou G."/>
            <person name="Yuan Z."/>
            <person name="Hu X."/>
        </authorList>
    </citation>
    <scope>NUCLEOTIDE SEQUENCE [LARGE SCALE GENOMIC DNA]</scope>
    <source>
        <strain evidence="1 5">EFR-4</strain>
    </source>
</reference>
<gene>
    <name evidence="3" type="ORF">BACERE00174_05454</name>
    <name evidence="1" type="ORF">FYW06_12955</name>
    <name evidence="2" type="ORF">P6U22_26940</name>
</gene>
<proteinExistence type="predicted"/>
<evidence type="ECO:0000313" key="5">
    <source>
        <dbReference type="Proteomes" id="UP000325411"/>
    </source>
</evidence>
<dbReference type="EMBL" id="JARPRV010000032">
    <property type="protein sequence ID" value="MDG0944773.1"/>
    <property type="molecule type" value="Genomic_DNA"/>
</dbReference>